<evidence type="ECO:0000313" key="3">
    <source>
        <dbReference type="Proteomes" id="UP000194474"/>
    </source>
</evidence>
<keyword evidence="1" id="KW-0732">Signal</keyword>
<sequence length="133" mass="13824">MKRAIFATALAFLSMPAMAETVLDEERAKQALGMGGGGRFLISNVTNACPHIAKVMSKVDADERILFMTDAEVSFVRHASCDGDCDLLTVNNVMAPCQADTGAICAPFAGLTGGVLYDMSVDATGAALSDCGL</sequence>
<feature type="signal peptide" evidence="1">
    <location>
        <begin position="1"/>
        <end position="19"/>
    </location>
</feature>
<keyword evidence="3" id="KW-1185">Reference proteome</keyword>
<organism evidence="2 3">
    <name type="scientific">Devosia lucknowensis</name>
    <dbReference type="NCBI Taxonomy" id="1096929"/>
    <lineage>
        <taxon>Bacteria</taxon>
        <taxon>Pseudomonadati</taxon>
        <taxon>Pseudomonadota</taxon>
        <taxon>Alphaproteobacteria</taxon>
        <taxon>Hyphomicrobiales</taxon>
        <taxon>Devosiaceae</taxon>
        <taxon>Devosia</taxon>
    </lineage>
</organism>
<reference evidence="3" key="1">
    <citation type="submission" date="2017-04" db="EMBL/GenBank/DDBJ databases">
        <authorList>
            <person name="Varghese N."/>
            <person name="Submissions S."/>
        </authorList>
    </citation>
    <scope>NUCLEOTIDE SEQUENCE [LARGE SCALE GENOMIC DNA]</scope>
</reference>
<protein>
    <submittedName>
        <fullName evidence="2">Uncharacterized protein</fullName>
    </submittedName>
</protein>
<dbReference type="AlphaFoldDB" id="A0A1Y6EAB0"/>
<accession>A0A1Y6EAB0</accession>
<evidence type="ECO:0000256" key="1">
    <source>
        <dbReference type="SAM" id="SignalP"/>
    </source>
</evidence>
<proteinExistence type="predicted"/>
<dbReference type="EMBL" id="FXWK01000001">
    <property type="protein sequence ID" value="SMQ59476.1"/>
    <property type="molecule type" value="Genomic_DNA"/>
</dbReference>
<gene>
    <name evidence="2" type="ORF">SAMN06295905_0236</name>
</gene>
<evidence type="ECO:0000313" key="2">
    <source>
        <dbReference type="EMBL" id="SMQ59476.1"/>
    </source>
</evidence>
<name>A0A1Y6EAB0_9HYPH</name>
<dbReference type="RefSeq" id="WP_086468721.1">
    <property type="nucleotide sequence ID" value="NZ_FXWK01000001.1"/>
</dbReference>
<dbReference type="Proteomes" id="UP000194474">
    <property type="component" value="Unassembled WGS sequence"/>
</dbReference>
<feature type="chain" id="PRO_5012712277" evidence="1">
    <location>
        <begin position="20"/>
        <end position="133"/>
    </location>
</feature>